<dbReference type="Pfam" id="PF00069">
    <property type="entry name" value="Pkinase"/>
    <property type="match status" value="1"/>
</dbReference>
<organism evidence="14 15">
    <name type="scientific">Dioscorea cayennensis subsp. rotundata</name>
    <name type="common">White Guinea yam</name>
    <name type="synonym">Dioscorea rotundata</name>
    <dbReference type="NCBI Taxonomy" id="55577"/>
    <lineage>
        <taxon>Eukaryota</taxon>
        <taxon>Viridiplantae</taxon>
        <taxon>Streptophyta</taxon>
        <taxon>Embryophyta</taxon>
        <taxon>Tracheophyta</taxon>
        <taxon>Spermatophyta</taxon>
        <taxon>Magnoliopsida</taxon>
        <taxon>Liliopsida</taxon>
        <taxon>Dioscoreales</taxon>
        <taxon>Dioscoreaceae</taxon>
        <taxon>Dioscorea</taxon>
    </lineage>
</organism>
<dbReference type="PANTHER" id="PTHR48056">
    <property type="entry name" value="LRR RECEPTOR-LIKE SERINE/THREONINE-PROTEIN KINASE-RELATED"/>
    <property type="match status" value="1"/>
</dbReference>
<feature type="chain" id="PRO_5044350324" evidence="12">
    <location>
        <begin position="25"/>
        <end position="596"/>
    </location>
</feature>
<dbReference type="GO" id="GO:0033612">
    <property type="term" value="F:receptor serine/threonine kinase binding"/>
    <property type="evidence" value="ECO:0007669"/>
    <property type="project" value="TreeGrafter"/>
</dbReference>
<dbReference type="FunFam" id="1.10.510.10:FF:000479">
    <property type="entry name" value="Leucine-rich repeat receptor-like protein kinase"/>
    <property type="match status" value="1"/>
</dbReference>
<gene>
    <name evidence="15" type="primary">LOC120261586</name>
</gene>
<evidence type="ECO:0000256" key="3">
    <source>
        <dbReference type="ARBA" id="ARBA00022692"/>
    </source>
</evidence>
<dbReference type="InterPro" id="IPR000719">
    <property type="entry name" value="Prot_kinase_dom"/>
</dbReference>
<evidence type="ECO:0000256" key="2">
    <source>
        <dbReference type="ARBA" id="ARBA00022614"/>
    </source>
</evidence>
<dbReference type="AlphaFoldDB" id="A0AB40BFS8"/>
<dbReference type="SUPFAM" id="SSF52058">
    <property type="entry name" value="L domain-like"/>
    <property type="match status" value="1"/>
</dbReference>
<keyword evidence="3 11" id="KW-0812">Transmembrane</keyword>
<proteinExistence type="predicted"/>
<dbReference type="PROSITE" id="PS00108">
    <property type="entry name" value="PROTEIN_KINASE_ST"/>
    <property type="match status" value="1"/>
</dbReference>
<protein>
    <submittedName>
        <fullName evidence="15">Leucine-rich repeat receptor-like serine/threonine/tyrosine-protein kinase SOBIR1</fullName>
    </submittedName>
</protein>
<reference evidence="15" key="1">
    <citation type="submission" date="2025-08" db="UniProtKB">
        <authorList>
            <consortium name="RefSeq"/>
        </authorList>
    </citation>
    <scope>IDENTIFICATION</scope>
</reference>
<feature type="signal peptide" evidence="12">
    <location>
        <begin position="1"/>
        <end position="24"/>
    </location>
</feature>
<dbReference type="Gene3D" id="3.80.10.10">
    <property type="entry name" value="Ribonuclease Inhibitor"/>
    <property type="match status" value="1"/>
</dbReference>
<keyword evidence="2" id="KW-0433">Leucine-rich repeat</keyword>
<evidence type="ECO:0000256" key="12">
    <source>
        <dbReference type="SAM" id="SignalP"/>
    </source>
</evidence>
<keyword evidence="6 11" id="KW-1133">Transmembrane helix</keyword>
<keyword evidence="5" id="KW-0677">Repeat</keyword>
<evidence type="ECO:0000256" key="9">
    <source>
        <dbReference type="ARBA" id="ARBA00023180"/>
    </source>
</evidence>
<keyword evidence="8" id="KW-0675">Receptor</keyword>
<evidence type="ECO:0000256" key="4">
    <source>
        <dbReference type="ARBA" id="ARBA00022729"/>
    </source>
</evidence>
<accession>A0AB40BFS8</accession>
<evidence type="ECO:0000256" key="7">
    <source>
        <dbReference type="ARBA" id="ARBA00023136"/>
    </source>
</evidence>
<sequence>MESKSQGTLLLLLLLFATISISSSSSQALRHVLSDLGLPLLSQSDPCTITGVLCRRHRVIAVNLPSQHLSGILSPSLTLLSDLQTLDLRGNRLSGPVPSDLSSLTALRTLNLSSNLFTGDIHFLSTLPNLEQASLSDNLFSGQIPQSLSSLRNLIFLDLSNNPDLYGESTPYYGGLRRSLLPKRYVFAETNNASKSPNHSKSAISPNSAPAPGPSASPRHRHRNHKRRVRNWIVGFIVGSIAGVISGLALSILFRMTMNCIRGRYRNPSGPSIYSPLIKRAEDLAFLEKGEGLATLELIGAGGCGQVYKGQLPPPDPRTPEVPGKFIAIKKVMKITDADAAAEAGEENSKVLDKFKRQIRSEIRTVGQIRHRNLLPLLAHVPRPDCDLLVYEYMKNGSLDNVLKDVAEGQRELDWIARHRIAVGIASGLEYLHMLHSPRIIHRDLKPGNILLDDNMEARIGDFGLAKQVPEAYTHMTTSNVAGTVGFIAPEYHQLLKFTDKCDIYSFGVILAILVIGKQPSDDFFQETEEMSLVKWMRNVVASVNPTLAIDPKLMGYGFEEQMLLVLRIACFCTADDPKERPNSKDVRCMLSQIKH</sequence>
<dbReference type="GO" id="GO:0016020">
    <property type="term" value="C:membrane"/>
    <property type="evidence" value="ECO:0007669"/>
    <property type="project" value="UniProtKB-SubCell"/>
</dbReference>
<evidence type="ECO:0000256" key="5">
    <source>
        <dbReference type="ARBA" id="ARBA00022737"/>
    </source>
</evidence>
<dbReference type="Pfam" id="PF00560">
    <property type="entry name" value="LRR_1"/>
    <property type="match status" value="2"/>
</dbReference>
<keyword evidence="4 12" id="KW-0732">Signal</keyword>
<comment type="subcellular location">
    <subcellularLocation>
        <location evidence="1">Membrane</location>
        <topology evidence="1">Single-pass membrane protein</topology>
    </subcellularLocation>
</comment>
<dbReference type="PANTHER" id="PTHR48056:SF75">
    <property type="entry name" value="LEUCINE-RICH REPEAT RECEPTOR-LIKE SERINE_THREONINE_TYROSINE-PROTEIN KINASE SOBIR1"/>
    <property type="match status" value="1"/>
</dbReference>
<evidence type="ECO:0000256" key="8">
    <source>
        <dbReference type="ARBA" id="ARBA00023170"/>
    </source>
</evidence>
<dbReference type="InterPro" id="IPR008271">
    <property type="entry name" value="Ser/Thr_kinase_AS"/>
</dbReference>
<dbReference type="GO" id="GO:0005524">
    <property type="term" value="F:ATP binding"/>
    <property type="evidence" value="ECO:0007669"/>
    <property type="project" value="UniProtKB-KW"/>
</dbReference>
<dbReference type="InterPro" id="IPR050647">
    <property type="entry name" value="Plant_LRR-RLKs"/>
</dbReference>
<dbReference type="InterPro" id="IPR011009">
    <property type="entry name" value="Kinase-like_dom_sf"/>
</dbReference>
<name>A0AB40BFS8_DIOCR</name>
<feature type="domain" description="Protein kinase" evidence="13">
    <location>
        <begin position="293"/>
        <end position="596"/>
    </location>
</feature>
<dbReference type="Proteomes" id="UP001515500">
    <property type="component" value="Chromosome 5"/>
</dbReference>
<evidence type="ECO:0000256" key="1">
    <source>
        <dbReference type="ARBA" id="ARBA00004167"/>
    </source>
</evidence>
<evidence type="ECO:0000256" key="6">
    <source>
        <dbReference type="ARBA" id="ARBA00022989"/>
    </source>
</evidence>
<dbReference type="RefSeq" id="XP_039125461.1">
    <property type="nucleotide sequence ID" value="XM_039269527.1"/>
</dbReference>
<keyword evidence="9" id="KW-0325">Glycoprotein</keyword>
<evidence type="ECO:0000259" key="13">
    <source>
        <dbReference type="PROSITE" id="PS50011"/>
    </source>
</evidence>
<dbReference type="GeneID" id="120261586"/>
<dbReference type="Gene3D" id="3.30.200.20">
    <property type="entry name" value="Phosphorylase Kinase, domain 1"/>
    <property type="match status" value="1"/>
</dbReference>
<keyword evidence="14" id="KW-1185">Reference proteome</keyword>
<dbReference type="InterPro" id="IPR032675">
    <property type="entry name" value="LRR_dom_sf"/>
</dbReference>
<dbReference type="PROSITE" id="PS50011">
    <property type="entry name" value="PROTEIN_KINASE_DOM"/>
    <property type="match status" value="1"/>
</dbReference>
<feature type="region of interest" description="Disordered" evidence="10">
    <location>
        <begin position="191"/>
        <end position="224"/>
    </location>
</feature>
<evidence type="ECO:0000313" key="15">
    <source>
        <dbReference type="RefSeq" id="XP_039125461.1"/>
    </source>
</evidence>
<dbReference type="SUPFAM" id="SSF56112">
    <property type="entry name" value="Protein kinase-like (PK-like)"/>
    <property type="match status" value="1"/>
</dbReference>
<evidence type="ECO:0000256" key="10">
    <source>
        <dbReference type="SAM" id="MobiDB-lite"/>
    </source>
</evidence>
<dbReference type="FunFam" id="3.80.10.10:FF:000129">
    <property type="entry name" value="Leucine-rich repeat receptor-like kinase"/>
    <property type="match status" value="1"/>
</dbReference>
<dbReference type="InterPro" id="IPR001611">
    <property type="entry name" value="Leu-rich_rpt"/>
</dbReference>
<dbReference type="Gene3D" id="1.10.510.10">
    <property type="entry name" value="Transferase(Phosphotransferase) domain 1"/>
    <property type="match status" value="1"/>
</dbReference>
<feature type="transmembrane region" description="Helical" evidence="11">
    <location>
        <begin position="232"/>
        <end position="254"/>
    </location>
</feature>
<evidence type="ECO:0000313" key="14">
    <source>
        <dbReference type="Proteomes" id="UP001515500"/>
    </source>
</evidence>
<dbReference type="GO" id="GO:0004672">
    <property type="term" value="F:protein kinase activity"/>
    <property type="evidence" value="ECO:0007669"/>
    <property type="project" value="InterPro"/>
</dbReference>
<dbReference type="SMART" id="SM00220">
    <property type="entry name" value="S_TKc"/>
    <property type="match status" value="1"/>
</dbReference>
<evidence type="ECO:0000256" key="11">
    <source>
        <dbReference type="SAM" id="Phobius"/>
    </source>
</evidence>
<keyword evidence="7 11" id="KW-0472">Membrane</keyword>